<dbReference type="Pfam" id="PF01627">
    <property type="entry name" value="Hpt"/>
    <property type="match status" value="1"/>
</dbReference>
<feature type="domain" description="Histidine kinase" evidence="20">
    <location>
        <begin position="211"/>
        <end position="432"/>
    </location>
</feature>
<feature type="transmembrane region" description="Helical" evidence="19">
    <location>
        <begin position="70"/>
        <end position="88"/>
    </location>
</feature>
<dbReference type="InterPro" id="IPR036097">
    <property type="entry name" value="HisK_dim/P_sf"/>
</dbReference>
<feature type="transmembrane region" description="Helical" evidence="19">
    <location>
        <begin position="168"/>
        <end position="188"/>
    </location>
</feature>
<feature type="domain" description="HPt" evidence="22">
    <location>
        <begin position="743"/>
        <end position="835"/>
    </location>
</feature>
<evidence type="ECO:0000313" key="24">
    <source>
        <dbReference type="Proteomes" id="UP000708298"/>
    </source>
</evidence>
<dbReference type="Gene3D" id="1.20.120.160">
    <property type="entry name" value="HPT domain"/>
    <property type="match status" value="1"/>
</dbReference>
<dbReference type="PROSITE" id="PS50894">
    <property type="entry name" value="HPT"/>
    <property type="match status" value="1"/>
</dbReference>
<evidence type="ECO:0000256" key="2">
    <source>
        <dbReference type="ARBA" id="ARBA00004651"/>
    </source>
</evidence>
<dbReference type="RefSeq" id="WP_227320363.1">
    <property type="nucleotide sequence ID" value="NZ_JAESVB010000002.1"/>
</dbReference>
<dbReference type="InterPro" id="IPR008207">
    <property type="entry name" value="Sig_transdc_His_kin_Hpt_dom"/>
</dbReference>
<evidence type="ECO:0000256" key="6">
    <source>
        <dbReference type="ARBA" id="ARBA00022679"/>
    </source>
</evidence>
<evidence type="ECO:0000256" key="17">
    <source>
        <dbReference type="PROSITE-ProRule" id="PRU00169"/>
    </source>
</evidence>
<dbReference type="InterPro" id="IPR004358">
    <property type="entry name" value="Sig_transdc_His_kin-like_C"/>
</dbReference>
<dbReference type="InterPro" id="IPR036890">
    <property type="entry name" value="HATPase_C_sf"/>
</dbReference>
<accession>A0A964DYF8</accession>
<evidence type="ECO:0000256" key="5">
    <source>
        <dbReference type="ARBA" id="ARBA00022553"/>
    </source>
</evidence>
<dbReference type="PRINTS" id="PR00344">
    <property type="entry name" value="BCTRLSENSOR"/>
</dbReference>
<feature type="transmembrane region" description="Helical" evidence="19">
    <location>
        <begin position="39"/>
        <end position="58"/>
    </location>
</feature>
<dbReference type="CDD" id="cd16922">
    <property type="entry name" value="HATPase_EvgS-ArcB-TorS-like"/>
    <property type="match status" value="1"/>
</dbReference>
<dbReference type="Gene3D" id="3.30.565.10">
    <property type="entry name" value="Histidine kinase-like ATPase, C-terminal domain"/>
    <property type="match status" value="1"/>
</dbReference>
<dbReference type="Pfam" id="PF00072">
    <property type="entry name" value="Response_reg"/>
    <property type="match status" value="1"/>
</dbReference>
<dbReference type="SUPFAM" id="SSF55874">
    <property type="entry name" value="ATPase domain of HSP90 chaperone/DNA topoisomerase II/histidine kinase"/>
    <property type="match status" value="1"/>
</dbReference>
<evidence type="ECO:0000256" key="1">
    <source>
        <dbReference type="ARBA" id="ARBA00000085"/>
    </source>
</evidence>
<keyword evidence="13 19" id="KW-0472">Membrane</keyword>
<keyword evidence="10" id="KW-0067">ATP-binding</keyword>
<evidence type="ECO:0000256" key="16">
    <source>
        <dbReference type="PROSITE-ProRule" id="PRU00110"/>
    </source>
</evidence>
<reference evidence="23" key="1">
    <citation type="journal article" date="2021" name="Microorganisms">
        <title>Acidisoma silvae sp. nov. and Acidisomacellulosilytica sp. nov., Two Acidophilic Bacteria Isolated from Decaying Wood, Hydrolyzing Cellulose and Producing Poly-3-hydroxybutyrate.</title>
        <authorList>
            <person name="Mieszkin S."/>
            <person name="Pouder E."/>
            <person name="Uroz S."/>
            <person name="Simon-Colin C."/>
            <person name="Alain K."/>
        </authorList>
    </citation>
    <scope>NUCLEOTIDE SEQUENCE</scope>
    <source>
        <strain evidence="23">HW T2.11</strain>
    </source>
</reference>
<gene>
    <name evidence="23" type="ORF">ASILVAE211_05840</name>
</gene>
<dbReference type="Gene3D" id="3.40.50.2300">
    <property type="match status" value="1"/>
</dbReference>
<dbReference type="Gene3D" id="1.10.287.130">
    <property type="match status" value="1"/>
</dbReference>
<reference evidence="23" key="2">
    <citation type="submission" date="2021-01" db="EMBL/GenBank/DDBJ databases">
        <authorList>
            <person name="Mieszkin S."/>
            <person name="Pouder E."/>
            <person name="Alain K."/>
        </authorList>
    </citation>
    <scope>NUCLEOTIDE SEQUENCE</scope>
    <source>
        <strain evidence="23">HW T2.11</strain>
    </source>
</reference>
<proteinExistence type="predicted"/>
<keyword evidence="11 19" id="KW-1133">Transmembrane helix</keyword>
<feature type="modified residue" description="Phosphohistidine" evidence="16">
    <location>
        <position position="782"/>
    </location>
</feature>
<feature type="modified residue" description="4-aspartylphosphate" evidence="17">
    <location>
        <position position="635"/>
    </location>
</feature>
<evidence type="ECO:0000256" key="18">
    <source>
        <dbReference type="SAM" id="MobiDB-lite"/>
    </source>
</evidence>
<dbReference type="CDD" id="cd00082">
    <property type="entry name" value="HisKA"/>
    <property type="match status" value="1"/>
</dbReference>
<comment type="subunit">
    <text evidence="14">At low DSF concentrations, interacts with RpfF.</text>
</comment>
<dbReference type="InterPro" id="IPR003661">
    <property type="entry name" value="HisK_dim/P_dom"/>
</dbReference>
<protein>
    <recommendedName>
        <fullName evidence="15">Sensory/regulatory protein RpfC</fullName>
        <ecNumber evidence="3">2.7.13.3</ecNumber>
    </recommendedName>
</protein>
<comment type="caution">
    <text evidence="23">The sequence shown here is derived from an EMBL/GenBank/DDBJ whole genome shotgun (WGS) entry which is preliminary data.</text>
</comment>
<dbReference type="SMART" id="SM00388">
    <property type="entry name" value="HisKA"/>
    <property type="match status" value="1"/>
</dbReference>
<dbReference type="GO" id="GO:0005524">
    <property type="term" value="F:ATP binding"/>
    <property type="evidence" value="ECO:0007669"/>
    <property type="project" value="UniProtKB-KW"/>
</dbReference>
<evidence type="ECO:0000259" key="20">
    <source>
        <dbReference type="PROSITE" id="PS50109"/>
    </source>
</evidence>
<evidence type="ECO:0000256" key="10">
    <source>
        <dbReference type="ARBA" id="ARBA00022840"/>
    </source>
</evidence>
<dbReference type="InterPro" id="IPR003594">
    <property type="entry name" value="HATPase_dom"/>
</dbReference>
<dbReference type="SUPFAM" id="SSF52172">
    <property type="entry name" value="CheY-like"/>
    <property type="match status" value="1"/>
</dbReference>
<keyword evidence="9" id="KW-0418">Kinase</keyword>
<evidence type="ECO:0000256" key="15">
    <source>
        <dbReference type="ARBA" id="ARBA00068150"/>
    </source>
</evidence>
<evidence type="ECO:0000259" key="21">
    <source>
        <dbReference type="PROSITE" id="PS50110"/>
    </source>
</evidence>
<feature type="region of interest" description="Disordered" evidence="18">
    <location>
        <begin position="709"/>
        <end position="730"/>
    </location>
</feature>
<evidence type="ECO:0000256" key="4">
    <source>
        <dbReference type="ARBA" id="ARBA00022475"/>
    </source>
</evidence>
<evidence type="ECO:0000256" key="8">
    <source>
        <dbReference type="ARBA" id="ARBA00022741"/>
    </source>
</evidence>
<dbReference type="InterPro" id="IPR001789">
    <property type="entry name" value="Sig_transdc_resp-reg_receiver"/>
</dbReference>
<dbReference type="PROSITE" id="PS50110">
    <property type="entry name" value="RESPONSE_REGULATORY"/>
    <property type="match status" value="1"/>
</dbReference>
<dbReference type="FunFam" id="1.10.287.130:FF:000002">
    <property type="entry name" value="Two-component osmosensing histidine kinase"/>
    <property type="match status" value="1"/>
</dbReference>
<keyword evidence="5 17" id="KW-0597">Phosphoprotein</keyword>
<dbReference type="PROSITE" id="PS50109">
    <property type="entry name" value="HIS_KIN"/>
    <property type="match status" value="1"/>
</dbReference>
<comment type="subcellular location">
    <subcellularLocation>
        <location evidence="2">Cell membrane</location>
        <topology evidence="2">Multi-pass membrane protein</topology>
    </subcellularLocation>
</comment>
<dbReference type="CDD" id="cd17546">
    <property type="entry name" value="REC_hyHK_CKI1_RcsC-like"/>
    <property type="match status" value="1"/>
</dbReference>
<dbReference type="SMART" id="SM00448">
    <property type="entry name" value="REC"/>
    <property type="match status" value="1"/>
</dbReference>
<evidence type="ECO:0000256" key="14">
    <source>
        <dbReference type="ARBA" id="ARBA00064003"/>
    </source>
</evidence>
<evidence type="ECO:0000256" key="11">
    <source>
        <dbReference type="ARBA" id="ARBA00022989"/>
    </source>
</evidence>
<dbReference type="FunFam" id="3.30.565.10:FF:000010">
    <property type="entry name" value="Sensor histidine kinase RcsC"/>
    <property type="match status" value="1"/>
</dbReference>
<dbReference type="AlphaFoldDB" id="A0A964DYF8"/>
<organism evidence="23 24">
    <name type="scientific">Acidisoma silvae</name>
    <dbReference type="NCBI Taxonomy" id="2802396"/>
    <lineage>
        <taxon>Bacteria</taxon>
        <taxon>Pseudomonadati</taxon>
        <taxon>Pseudomonadota</taxon>
        <taxon>Alphaproteobacteria</taxon>
        <taxon>Acetobacterales</taxon>
        <taxon>Acidocellaceae</taxon>
        <taxon>Acidisoma</taxon>
    </lineage>
</organism>
<dbReference type="SUPFAM" id="SSF47226">
    <property type="entry name" value="Histidine-containing phosphotransfer domain, HPT domain"/>
    <property type="match status" value="1"/>
</dbReference>
<dbReference type="EMBL" id="JAESVB010000002">
    <property type="protein sequence ID" value="MCB8874698.1"/>
    <property type="molecule type" value="Genomic_DNA"/>
</dbReference>
<feature type="transmembrane region" description="Helical" evidence="19">
    <location>
        <begin position="97"/>
        <end position="120"/>
    </location>
</feature>
<evidence type="ECO:0000259" key="22">
    <source>
        <dbReference type="PROSITE" id="PS50894"/>
    </source>
</evidence>
<dbReference type="GO" id="GO:0005886">
    <property type="term" value="C:plasma membrane"/>
    <property type="evidence" value="ECO:0007669"/>
    <property type="project" value="UniProtKB-SubCell"/>
</dbReference>
<evidence type="ECO:0000256" key="7">
    <source>
        <dbReference type="ARBA" id="ARBA00022692"/>
    </source>
</evidence>
<evidence type="ECO:0000256" key="3">
    <source>
        <dbReference type="ARBA" id="ARBA00012438"/>
    </source>
</evidence>
<dbReference type="PANTHER" id="PTHR45339">
    <property type="entry name" value="HYBRID SIGNAL TRANSDUCTION HISTIDINE KINASE J"/>
    <property type="match status" value="1"/>
</dbReference>
<keyword evidence="24" id="KW-1185">Reference proteome</keyword>
<dbReference type="EC" id="2.7.13.3" evidence="3"/>
<dbReference type="GO" id="GO:0000155">
    <property type="term" value="F:phosphorelay sensor kinase activity"/>
    <property type="evidence" value="ECO:0007669"/>
    <property type="project" value="InterPro"/>
</dbReference>
<comment type="catalytic activity">
    <reaction evidence="1">
        <text>ATP + protein L-histidine = ADP + protein N-phospho-L-histidine.</text>
        <dbReference type="EC" id="2.7.13.3"/>
    </reaction>
</comment>
<keyword evidence="6" id="KW-0808">Transferase</keyword>
<dbReference type="SMART" id="SM00387">
    <property type="entry name" value="HATPase_c"/>
    <property type="match status" value="1"/>
</dbReference>
<keyword evidence="4" id="KW-1003">Cell membrane</keyword>
<evidence type="ECO:0000256" key="13">
    <source>
        <dbReference type="ARBA" id="ARBA00023136"/>
    </source>
</evidence>
<dbReference type="Pfam" id="PF00512">
    <property type="entry name" value="HisKA"/>
    <property type="match status" value="1"/>
</dbReference>
<keyword evidence="7 19" id="KW-0812">Transmembrane</keyword>
<dbReference type="InterPro" id="IPR036641">
    <property type="entry name" value="HPT_dom_sf"/>
</dbReference>
<dbReference type="InterPro" id="IPR011006">
    <property type="entry name" value="CheY-like_superfamily"/>
</dbReference>
<feature type="transmembrane region" description="Helical" evidence="19">
    <location>
        <begin position="140"/>
        <end position="163"/>
    </location>
</feature>
<keyword evidence="8" id="KW-0547">Nucleotide-binding</keyword>
<name>A0A964DYF8_9PROT</name>
<dbReference type="Proteomes" id="UP000708298">
    <property type="component" value="Unassembled WGS sequence"/>
</dbReference>
<dbReference type="SUPFAM" id="SSF47384">
    <property type="entry name" value="Homodimeric domain of signal transducing histidine kinase"/>
    <property type="match status" value="1"/>
</dbReference>
<dbReference type="PANTHER" id="PTHR45339:SF1">
    <property type="entry name" value="HYBRID SIGNAL TRANSDUCTION HISTIDINE KINASE J"/>
    <property type="match status" value="1"/>
</dbReference>
<dbReference type="Pfam" id="PF02518">
    <property type="entry name" value="HATPase_c"/>
    <property type="match status" value="1"/>
</dbReference>
<feature type="domain" description="Response regulatory" evidence="21">
    <location>
        <begin position="586"/>
        <end position="703"/>
    </location>
</feature>
<keyword evidence="12" id="KW-0902">Two-component regulatory system</keyword>
<dbReference type="InterPro" id="IPR005467">
    <property type="entry name" value="His_kinase_dom"/>
</dbReference>
<evidence type="ECO:0000256" key="12">
    <source>
        <dbReference type="ARBA" id="ARBA00023012"/>
    </source>
</evidence>
<evidence type="ECO:0000256" key="9">
    <source>
        <dbReference type="ARBA" id="ARBA00022777"/>
    </source>
</evidence>
<evidence type="ECO:0000256" key="19">
    <source>
        <dbReference type="SAM" id="Phobius"/>
    </source>
</evidence>
<sequence length="841" mass="90170">MQLIPATEDARAAPSRIRDTLAALRRRLRTGMGTEHQIILNRLVIGCGVFFYLVVLWLRGALDQPRMPLLTSGFYAAVGVLFFLDLVIRGRPSRTRIILQLVVDTGTLSFGMHIGGQIAAPLYPIYLWAVLGYGFRFGLAYLRAAMTCAALGFTLCVVTTGYWRHDPYLSAGLVAGLVAIPLYAGSLIRSLSVAKQQAEQASQAKSQFLASVSHELRTPLNAVIGMSDLLTETKLDREQREMVGTTGAAARSLLALIDGILDFSRIEAGQLRGEDQTFDLPALLYEIERLVAVPAASKAIALATYVDPATPAHLIGDPRQVMDMLRNLASNAVKFTERGGVLIAVSVLARSETTITLVFEVVDTGIGIAPEAQSKIFDSFSQADATIIDRFGGSGLGLAIARSLARLHGGEITVDSRLGEGSHFRLELPLGLAPAAPPALPPLRLTLLSATPQAVADLAPRLEALGATLTLGLVPPDDTAALAAAIRETRGAHAVLLDTASLPGASGVIRDLPHGLTEDRPPVVLLNTERPVASHFGRDLRRFCVSYLKAQPDDAEIETVLHTIAARLEHDTAKPLATRSRGHSLHILIADDNRINQSVVAKILERGGHSFTIVGNGEEALDAMEREDFALVLMDVNMPVMNGLEATQLQRFGAVGEKRLPILALTADASPEMAERCIEAGMDLCIVKPVEAGRLLDIIADFTGTDAAPEHHEAEQSTPAAKGDRPPDTLSTRMLKELEQLGGTAFAAELAQEFIADAESLLLSLRVAARAGDSVLFQAEAHALSSAAANIGAEAVNATCRRFRRLDLADQMECHREVMVLTQEVGRVAEALRAKYEVPTG</sequence>
<evidence type="ECO:0000313" key="23">
    <source>
        <dbReference type="EMBL" id="MCB8874698.1"/>
    </source>
</evidence>